<accession>A0AAE1VCE1</accession>
<protein>
    <submittedName>
        <fullName evidence="2">Uncharacterized protein</fullName>
    </submittedName>
</protein>
<gene>
    <name evidence="2" type="ORF">RND71_020965</name>
</gene>
<feature type="region of interest" description="Disordered" evidence="1">
    <location>
        <begin position="136"/>
        <end position="162"/>
    </location>
</feature>
<evidence type="ECO:0000256" key="1">
    <source>
        <dbReference type="SAM" id="MobiDB-lite"/>
    </source>
</evidence>
<proteinExistence type="predicted"/>
<keyword evidence="3" id="KW-1185">Reference proteome</keyword>
<sequence length="162" mass="18614">MCAICLCCRMVDKVDLAFKHDSKWVLNPQVVYIRKYNHVWEGYDPNLLSYIDICKEYTEKLGFRVVKQLLVTGPSGRYYFVEIDARIRTLQSSLSSQFSVLKFFAIDEGEDSVSAPNVIQHKEPCFVSVYVGSDCESGEEEEDDNEPVSSDCDSKELKLFRK</sequence>
<name>A0AAE1VCE1_9SOLA</name>
<comment type="caution">
    <text evidence="2">The sequence shown here is derived from an EMBL/GenBank/DDBJ whole genome shotgun (WGS) entry which is preliminary data.</text>
</comment>
<feature type="compositionally biased region" description="Basic and acidic residues" evidence="1">
    <location>
        <begin position="152"/>
        <end position="162"/>
    </location>
</feature>
<evidence type="ECO:0000313" key="3">
    <source>
        <dbReference type="Proteomes" id="UP001291623"/>
    </source>
</evidence>
<dbReference type="Proteomes" id="UP001291623">
    <property type="component" value="Unassembled WGS sequence"/>
</dbReference>
<evidence type="ECO:0000313" key="2">
    <source>
        <dbReference type="EMBL" id="KAK4358736.1"/>
    </source>
</evidence>
<reference evidence="2" key="1">
    <citation type="submission" date="2023-12" db="EMBL/GenBank/DDBJ databases">
        <title>Genome assembly of Anisodus tanguticus.</title>
        <authorList>
            <person name="Wang Y.-J."/>
        </authorList>
    </citation>
    <scope>NUCLEOTIDE SEQUENCE</scope>
    <source>
        <strain evidence="2">KB-2021</strain>
        <tissue evidence="2">Leaf</tissue>
    </source>
</reference>
<organism evidence="2 3">
    <name type="scientific">Anisodus tanguticus</name>
    <dbReference type="NCBI Taxonomy" id="243964"/>
    <lineage>
        <taxon>Eukaryota</taxon>
        <taxon>Viridiplantae</taxon>
        <taxon>Streptophyta</taxon>
        <taxon>Embryophyta</taxon>
        <taxon>Tracheophyta</taxon>
        <taxon>Spermatophyta</taxon>
        <taxon>Magnoliopsida</taxon>
        <taxon>eudicotyledons</taxon>
        <taxon>Gunneridae</taxon>
        <taxon>Pentapetalae</taxon>
        <taxon>asterids</taxon>
        <taxon>lamiids</taxon>
        <taxon>Solanales</taxon>
        <taxon>Solanaceae</taxon>
        <taxon>Solanoideae</taxon>
        <taxon>Hyoscyameae</taxon>
        <taxon>Anisodus</taxon>
    </lineage>
</organism>
<dbReference type="AlphaFoldDB" id="A0AAE1VCE1"/>
<feature type="compositionally biased region" description="Acidic residues" evidence="1">
    <location>
        <begin position="136"/>
        <end position="146"/>
    </location>
</feature>
<dbReference type="EMBL" id="JAVYJV010000011">
    <property type="protein sequence ID" value="KAK4358736.1"/>
    <property type="molecule type" value="Genomic_DNA"/>
</dbReference>